<feature type="compositionally biased region" description="Polar residues" evidence="6">
    <location>
        <begin position="310"/>
        <end position="319"/>
    </location>
</feature>
<reference evidence="10 11" key="1">
    <citation type="submission" date="2014-04" db="EMBL/GenBank/DDBJ databases">
        <authorList>
            <consortium name="DOE Joint Genome Institute"/>
            <person name="Kuo A."/>
            <person name="Kohler A."/>
            <person name="Costa M.D."/>
            <person name="Nagy L.G."/>
            <person name="Floudas D."/>
            <person name="Copeland A."/>
            <person name="Barry K.W."/>
            <person name="Cichocki N."/>
            <person name="Veneault-Fourrey C."/>
            <person name="LaButti K."/>
            <person name="Lindquist E.A."/>
            <person name="Lipzen A."/>
            <person name="Lundell T."/>
            <person name="Morin E."/>
            <person name="Murat C."/>
            <person name="Sun H."/>
            <person name="Tunlid A."/>
            <person name="Henrissat B."/>
            <person name="Grigoriev I.V."/>
            <person name="Hibbett D.S."/>
            <person name="Martin F."/>
            <person name="Nordberg H.P."/>
            <person name="Cantor M.N."/>
            <person name="Hua S.X."/>
        </authorList>
    </citation>
    <scope>NUCLEOTIDE SEQUENCE [LARGE SCALE GENOMIC DNA]</scope>
    <source>
        <strain evidence="10 11">Marx 270</strain>
    </source>
</reference>
<feature type="compositionally biased region" description="Basic residues" evidence="6">
    <location>
        <begin position="300"/>
        <end position="309"/>
    </location>
</feature>
<feature type="domain" description="Rad4 beta-hairpin" evidence="9">
    <location>
        <begin position="587"/>
        <end position="661"/>
    </location>
</feature>
<dbReference type="SMART" id="SM01031">
    <property type="entry name" value="BHD_2"/>
    <property type="match status" value="1"/>
</dbReference>
<feature type="region of interest" description="Disordered" evidence="6">
    <location>
        <begin position="766"/>
        <end position="953"/>
    </location>
</feature>
<dbReference type="GO" id="GO:0071942">
    <property type="term" value="C:XPC complex"/>
    <property type="evidence" value="ECO:0007669"/>
    <property type="project" value="TreeGrafter"/>
</dbReference>
<dbReference type="InterPro" id="IPR004583">
    <property type="entry name" value="DNA_repair_Rad4"/>
</dbReference>
<evidence type="ECO:0000256" key="5">
    <source>
        <dbReference type="ARBA" id="ARBA00023242"/>
    </source>
</evidence>
<feature type="domain" description="Rad4 beta-hairpin" evidence="7">
    <location>
        <begin position="457"/>
        <end position="507"/>
    </location>
</feature>
<dbReference type="STRING" id="870435.A0A0C3K6R8"/>
<dbReference type="InterPro" id="IPR018326">
    <property type="entry name" value="Rad4_beta-hairpin_dom1"/>
</dbReference>
<dbReference type="GO" id="GO:0005737">
    <property type="term" value="C:cytoplasm"/>
    <property type="evidence" value="ECO:0007669"/>
    <property type="project" value="TreeGrafter"/>
</dbReference>
<dbReference type="Pfam" id="PF10403">
    <property type="entry name" value="BHD_1"/>
    <property type="match status" value="1"/>
</dbReference>
<dbReference type="GO" id="GO:0003697">
    <property type="term" value="F:single-stranded DNA binding"/>
    <property type="evidence" value="ECO:0007669"/>
    <property type="project" value="TreeGrafter"/>
</dbReference>
<feature type="region of interest" description="Disordered" evidence="6">
    <location>
        <begin position="699"/>
        <end position="738"/>
    </location>
</feature>
<dbReference type="Gene3D" id="3.30.60.290">
    <property type="entry name" value="Rad4, beta-hairpin domain BHD2"/>
    <property type="match status" value="1"/>
</dbReference>
<feature type="compositionally biased region" description="Basic and acidic residues" evidence="6">
    <location>
        <begin position="821"/>
        <end position="840"/>
    </location>
</feature>
<dbReference type="EMBL" id="KN831967">
    <property type="protein sequence ID" value="KIO05282.1"/>
    <property type="molecule type" value="Genomic_DNA"/>
</dbReference>
<dbReference type="InterPro" id="IPR018325">
    <property type="entry name" value="Rad4/PNGase_transGLS-fold"/>
</dbReference>
<dbReference type="AlphaFoldDB" id="A0A0C3K6R8"/>
<accession>A0A0C3K6R8</accession>
<dbReference type="Pfam" id="PF10405">
    <property type="entry name" value="BHD_3"/>
    <property type="match status" value="1"/>
</dbReference>
<dbReference type="InterPro" id="IPR018327">
    <property type="entry name" value="BHD_2"/>
</dbReference>
<dbReference type="GO" id="GO:0006289">
    <property type="term" value="P:nucleotide-excision repair"/>
    <property type="evidence" value="ECO:0007669"/>
    <property type="project" value="InterPro"/>
</dbReference>
<dbReference type="InterPro" id="IPR042488">
    <property type="entry name" value="Rad4_BHD3_sf"/>
</dbReference>
<dbReference type="Gene3D" id="3.30.70.2460">
    <property type="entry name" value="Rad4, beta-hairpin domain BHD3"/>
    <property type="match status" value="1"/>
</dbReference>
<evidence type="ECO:0000256" key="6">
    <source>
        <dbReference type="SAM" id="MobiDB-lite"/>
    </source>
</evidence>
<dbReference type="OrthoDB" id="300780at2759"/>
<dbReference type="InterPro" id="IPR018328">
    <property type="entry name" value="Rad4_beta-hairpin_dom3"/>
</dbReference>
<dbReference type="HOGENOM" id="CLU_003639_2_0_1"/>
<evidence type="ECO:0000256" key="3">
    <source>
        <dbReference type="ARBA" id="ARBA00022763"/>
    </source>
</evidence>
<dbReference type="SUPFAM" id="SSF54001">
    <property type="entry name" value="Cysteine proteinases"/>
    <property type="match status" value="1"/>
</dbReference>
<evidence type="ECO:0008006" key="12">
    <source>
        <dbReference type="Google" id="ProtNLM"/>
    </source>
</evidence>
<comment type="similarity">
    <text evidence="2">Belongs to the XPC family.</text>
</comment>
<evidence type="ECO:0000313" key="10">
    <source>
        <dbReference type="EMBL" id="KIO05282.1"/>
    </source>
</evidence>
<evidence type="ECO:0000256" key="1">
    <source>
        <dbReference type="ARBA" id="ARBA00004123"/>
    </source>
</evidence>
<feature type="region of interest" description="Disordered" evidence="6">
    <location>
        <begin position="169"/>
        <end position="189"/>
    </location>
</feature>
<name>A0A0C3K6R8_PISTI</name>
<keyword evidence="11" id="KW-1185">Reference proteome</keyword>
<dbReference type="GO" id="GO:0000111">
    <property type="term" value="C:nucleotide-excision repair factor 2 complex"/>
    <property type="evidence" value="ECO:0007669"/>
    <property type="project" value="TreeGrafter"/>
</dbReference>
<feature type="compositionally biased region" description="Basic and acidic residues" evidence="6">
    <location>
        <begin position="937"/>
        <end position="953"/>
    </location>
</feature>
<protein>
    <recommendedName>
        <fullName evidence="12">Rad4 beta-hairpin domain-containing protein</fullName>
    </recommendedName>
</protein>
<evidence type="ECO:0000313" key="11">
    <source>
        <dbReference type="Proteomes" id="UP000054217"/>
    </source>
</evidence>
<feature type="compositionally biased region" description="Basic residues" evidence="6">
    <location>
        <begin position="881"/>
        <end position="892"/>
    </location>
</feature>
<dbReference type="GO" id="GO:0003684">
    <property type="term" value="F:damaged DNA binding"/>
    <property type="evidence" value="ECO:0007669"/>
    <property type="project" value="InterPro"/>
</dbReference>
<proteinExistence type="inferred from homology"/>
<evidence type="ECO:0000256" key="2">
    <source>
        <dbReference type="ARBA" id="ARBA00009525"/>
    </source>
</evidence>
<dbReference type="SMART" id="SM01032">
    <property type="entry name" value="BHD_3"/>
    <property type="match status" value="1"/>
</dbReference>
<dbReference type="InParanoid" id="A0A0C3K6R8"/>
<dbReference type="FunCoup" id="A0A0C3K6R8">
    <property type="interactions" value="81"/>
</dbReference>
<dbReference type="Gene3D" id="3.90.260.10">
    <property type="entry name" value="Transglutaminase-like"/>
    <property type="match status" value="1"/>
</dbReference>
<evidence type="ECO:0000259" key="9">
    <source>
        <dbReference type="SMART" id="SM01032"/>
    </source>
</evidence>
<sequence length="953" mass="106744">MVDDVDEPFFASEGSDEEFEWEEVHVPEEQPANQELELELSGPSRSIEITLHAQPKKDDSKKKAAAALHAHRVLRTTCHKIHTVCLLANARVRNRWINDELLHARLLSMTPMNLQNAFAMIHKSHVPDQNKRGRLFEAAVDRLVDWWTNTFFTVLPTGHIRNRTFEEVQQEIETKSNGSPSGDDDADGTERVRSVNSLMKRALMQSGSRDTSAQLFTALCRALDIPARLVVSLQSVPWRSSAGKHAKPSNKGKAPMTCEDAENGSHDDGNSDIEERDSSKSFQRGKTRLRSVKGKEKAHPVVKLRKSKSKPTTQRSTPISVGKSKPSDPSLTPPVFWTEVFSRADSRWLPVDPIRGILNKRHVFDPSGPQPAESKVLRIEDNRMLYVVALEEDGFGRDVTARYARDYTAKVSKAQGIGSGPPGGRKEWWARVVQAITRPYRLNRDDLEDDELHTHQLTEGMPTTLAGFKDHPIYVLARHLRRDQVIDPPTELGKFRGEPVYPRSSVISLKTAENWMRQGRIIRPGCQPMKMVKQRAVTISRQREMELAIERAKSEGHPTVDGEILQGLYAFSQTELFKPDPVKDGVIPKNEFGRIDLFVPSMLPEGVAHVPFKGVAKVAKKLGFDYAEVVTGFEFKKRRAYPVIEGIVVAAENESVIIEAYLEAEQDAEERARAKRFDQICKRWVRLIQGLRIRDRLQKQYGSNPAEDGPSKEETRREHWQDTEIPDAIEDEPGGFLTTADDVVQPFHLPSNIQFTLSTATEQSAVATARSEMPDRRTPIVSETVSLSPESEAPNGVEDMDMDPDNDPVQPTGPTGVVPKTMRELAEHHAQLDKSSRNESPEPTSQNERSNLVSTEKSGEQSGRRLPASGSKAPTSIPSAKRTRSSRKRTRAKSQSASGDEANVTPPKRMRGPDPGTVSPGPTRVLRPRVPKSAAKVLEERKMEEAYRRAVRD</sequence>
<keyword evidence="3" id="KW-0227">DNA damage</keyword>
<feature type="compositionally biased region" description="Acidic residues" evidence="6">
    <location>
        <begin position="724"/>
        <end position="733"/>
    </location>
</feature>
<dbReference type="Pfam" id="PF03835">
    <property type="entry name" value="Rad4"/>
    <property type="match status" value="1"/>
</dbReference>
<keyword evidence="5" id="KW-0539">Nucleus</keyword>
<reference evidence="11" key="2">
    <citation type="submission" date="2015-01" db="EMBL/GenBank/DDBJ databases">
        <title>Evolutionary Origins and Diversification of the Mycorrhizal Mutualists.</title>
        <authorList>
            <consortium name="DOE Joint Genome Institute"/>
            <consortium name="Mycorrhizal Genomics Consortium"/>
            <person name="Kohler A."/>
            <person name="Kuo A."/>
            <person name="Nagy L.G."/>
            <person name="Floudas D."/>
            <person name="Copeland A."/>
            <person name="Barry K.W."/>
            <person name="Cichocki N."/>
            <person name="Veneault-Fourrey C."/>
            <person name="LaButti K."/>
            <person name="Lindquist E.A."/>
            <person name="Lipzen A."/>
            <person name="Lundell T."/>
            <person name="Morin E."/>
            <person name="Murat C."/>
            <person name="Riley R."/>
            <person name="Ohm R."/>
            <person name="Sun H."/>
            <person name="Tunlid A."/>
            <person name="Henrissat B."/>
            <person name="Grigoriev I.V."/>
            <person name="Hibbett D.S."/>
            <person name="Martin F."/>
        </authorList>
    </citation>
    <scope>NUCLEOTIDE SEQUENCE [LARGE SCALE GENOMIC DNA]</scope>
    <source>
        <strain evidence="11">Marx 270</strain>
    </source>
</reference>
<comment type="subcellular location">
    <subcellularLocation>
        <location evidence="1">Nucleus</location>
    </subcellularLocation>
</comment>
<organism evidence="10 11">
    <name type="scientific">Pisolithus tinctorius Marx 270</name>
    <dbReference type="NCBI Taxonomy" id="870435"/>
    <lineage>
        <taxon>Eukaryota</taxon>
        <taxon>Fungi</taxon>
        <taxon>Dikarya</taxon>
        <taxon>Basidiomycota</taxon>
        <taxon>Agaricomycotina</taxon>
        <taxon>Agaricomycetes</taxon>
        <taxon>Agaricomycetidae</taxon>
        <taxon>Boletales</taxon>
        <taxon>Sclerodermatineae</taxon>
        <taxon>Pisolithaceae</taxon>
        <taxon>Pisolithus</taxon>
    </lineage>
</organism>
<evidence type="ECO:0000259" key="7">
    <source>
        <dbReference type="SMART" id="SM01030"/>
    </source>
</evidence>
<keyword evidence="4" id="KW-0234">DNA repair</keyword>
<dbReference type="PANTHER" id="PTHR12135:SF0">
    <property type="entry name" value="DNA REPAIR PROTEIN COMPLEMENTING XP-C CELLS"/>
    <property type="match status" value="1"/>
</dbReference>
<dbReference type="PANTHER" id="PTHR12135">
    <property type="entry name" value="DNA REPAIR PROTEIN XP-C / RAD4"/>
    <property type="match status" value="1"/>
</dbReference>
<feature type="compositionally biased region" description="Basic residues" evidence="6">
    <location>
        <begin position="283"/>
        <end position="292"/>
    </location>
</feature>
<feature type="region of interest" description="Disordered" evidence="6">
    <location>
        <begin position="238"/>
        <end position="330"/>
    </location>
</feature>
<dbReference type="Pfam" id="PF10404">
    <property type="entry name" value="BHD_2"/>
    <property type="match status" value="1"/>
</dbReference>
<dbReference type="InterPro" id="IPR038765">
    <property type="entry name" value="Papain-like_cys_pep_sf"/>
</dbReference>
<evidence type="ECO:0000256" key="4">
    <source>
        <dbReference type="ARBA" id="ARBA00023204"/>
    </source>
</evidence>
<dbReference type="InterPro" id="IPR036985">
    <property type="entry name" value="Transglutaminase-like_sf"/>
</dbReference>
<dbReference type="GO" id="GO:0006298">
    <property type="term" value="P:mismatch repair"/>
    <property type="evidence" value="ECO:0007669"/>
    <property type="project" value="TreeGrafter"/>
</dbReference>
<dbReference type="FunFam" id="3.30.70.2460:FF:000001">
    <property type="entry name" value="DNA repair protein Rad4 family"/>
    <property type="match status" value="1"/>
</dbReference>
<dbReference type="Proteomes" id="UP000054217">
    <property type="component" value="Unassembled WGS sequence"/>
</dbReference>
<dbReference type="Gene3D" id="2.20.20.110">
    <property type="entry name" value="Rad4, beta-hairpin domain BHD1"/>
    <property type="match status" value="1"/>
</dbReference>
<gene>
    <name evidence="10" type="ORF">M404DRAFT_25442</name>
</gene>
<feature type="region of interest" description="Disordered" evidence="6">
    <location>
        <begin position="1"/>
        <end position="37"/>
    </location>
</feature>
<feature type="compositionally biased region" description="Low complexity" evidence="6">
    <location>
        <begin position="808"/>
        <end position="819"/>
    </location>
</feature>
<evidence type="ECO:0000259" key="8">
    <source>
        <dbReference type="SMART" id="SM01031"/>
    </source>
</evidence>
<dbReference type="SMART" id="SM01030">
    <property type="entry name" value="BHD_1"/>
    <property type="match status" value="1"/>
</dbReference>
<feature type="compositionally biased region" description="Polar residues" evidence="6">
    <location>
        <begin position="841"/>
        <end position="856"/>
    </location>
</feature>
<feature type="domain" description="Rad4 beta-hairpin" evidence="8">
    <location>
        <begin position="509"/>
        <end position="580"/>
    </location>
</feature>
<feature type="compositionally biased region" description="Basic and acidic residues" evidence="6">
    <location>
        <begin position="709"/>
        <end position="722"/>
    </location>
</feature>